<evidence type="ECO:0000313" key="1">
    <source>
        <dbReference type="EMBL" id="OWQ56418.1"/>
    </source>
</evidence>
<protein>
    <submittedName>
        <fullName evidence="1">Uncharacterized protein</fullName>
    </submittedName>
</protein>
<gene>
    <name evidence="1" type="ORF">CEE60_02790</name>
</gene>
<proteinExistence type="predicted"/>
<name>A0A246HR54_STEMA</name>
<comment type="caution">
    <text evidence="1">The sequence shown here is derived from an EMBL/GenBank/DDBJ whole genome shotgun (WGS) entry which is preliminary data.</text>
</comment>
<reference evidence="1 2" key="1">
    <citation type="submission" date="2017-06" db="EMBL/GenBank/DDBJ databases">
        <authorList>
            <person name="Kim H.J."/>
            <person name="Triplett B.A."/>
        </authorList>
    </citation>
    <scope>NUCLEOTIDE SEQUENCE [LARGE SCALE GENOMIC DNA]</scope>
    <source>
        <strain evidence="1 2">13146</strain>
    </source>
</reference>
<dbReference type="EMBL" id="NIVS01000007">
    <property type="protein sequence ID" value="OWQ56418.1"/>
    <property type="molecule type" value="Genomic_DNA"/>
</dbReference>
<dbReference type="Proteomes" id="UP000198157">
    <property type="component" value="Unassembled WGS sequence"/>
</dbReference>
<dbReference type="AlphaFoldDB" id="A0A246HR54"/>
<accession>A0A246HR54</accession>
<sequence>MQSLSVHGRSQGELMKSSSSRVMRFLEIKISHGTGAKTREPWDLTAILTTAAGNAFYQRAVRDGAKRVVRIKHCEFFEENGRPYAAVLFVMADAGYIDASYENMQTGAARTFAKDDGEGYRTEAHLVIDLSYTLQGTTQVYPCALEESPGLGPSVVLSRLNHPLHKAGERELKEGNDTHNWFPVVSLDGLLSRSLIEEIEKGELLSFDLVKEELQDQGLDEPEELVRRRQILCLDVRQDPEEGRVSAVIARARQIAFGENYEQVRIHYKEEGTGKHKQAVLDVPEDAVDPGEELEKLVSRSCKIELPEAMNWDHTEVVMTFAKQMAGKLADEKGD</sequence>
<evidence type="ECO:0000313" key="2">
    <source>
        <dbReference type="Proteomes" id="UP000198157"/>
    </source>
</evidence>
<organism evidence="1 2">
    <name type="scientific">Stenotrophomonas maltophilia</name>
    <name type="common">Pseudomonas maltophilia</name>
    <name type="synonym">Xanthomonas maltophilia</name>
    <dbReference type="NCBI Taxonomy" id="40324"/>
    <lineage>
        <taxon>Bacteria</taxon>
        <taxon>Pseudomonadati</taxon>
        <taxon>Pseudomonadota</taxon>
        <taxon>Gammaproteobacteria</taxon>
        <taxon>Lysobacterales</taxon>
        <taxon>Lysobacteraceae</taxon>
        <taxon>Stenotrophomonas</taxon>
        <taxon>Stenotrophomonas maltophilia group</taxon>
    </lineage>
</organism>